<feature type="region of interest" description="Disordered" evidence="10">
    <location>
        <begin position="114"/>
        <end position="136"/>
    </location>
</feature>
<evidence type="ECO:0000256" key="5">
    <source>
        <dbReference type="ARBA" id="ARBA00022481"/>
    </source>
</evidence>
<evidence type="ECO:0000256" key="8">
    <source>
        <dbReference type="ARBA" id="ARBA00022989"/>
    </source>
</evidence>
<evidence type="ECO:0000256" key="10">
    <source>
        <dbReference type="SAM" id="MobiDB-lite"/>
    </source>
</evidence>
<dbReference type="Pfam" id="PF08334">
    <property type="entry name" value="T2SSG"/>
    <property type="match status" value="1"/>
</dbReference>
<comment type="similarity">
    <text evidence="2">Belongs to the GSP G family.</text>
</comment>
<gene>
    <name evidence="13" type="primary">gspG</name>
    <name evidence="13" type="ORF">MNR06_05125</name>
</gene>
<evidence type="ECO:0000259" key="12">
    <source>
        <dbReference type="Pfam" id="PF08334"/>
    </source>
</evidence>
<feature type="domain" description="Type II secretion system protein GspG C-terminal" evidence="12">
    <location>
        <begin position="32"/>
        <end position="131"/>
    </location>
</feature>
<accession>A0ABY4CBH9</accession>
<evidence type="ECO:0000256" key="11">
    <source>
        <dbReference type="SAM" id="Phobius"/>
    </source>
</evidence>
<keyword evidence="9 11" id="KW-0472">Membrane</keyword>
<dbReference type="EMBL" id="CP093442">
    <property type="protein sequence ID" value="UOF02332.1"/>
    <property type="molecule type" value="Genomic_DNA"/>
</dbReference>
<keyword evidence="5" id="KW-0488">Methylation</keyword>
<reference evidence="13" key="1">
    <citation type="submission" date="2022-03" db="EMBL/GenBank/DDBJ databases">
        <title>Genome Identification and Characterization of new species Bdellovibrio reynosense LBG001 sp. nov. from a Mexico soil sample.</title>
        <authorList>
            <person name="Camilli A."/>
            <person name="Ajao Y."/>
            <person name="Guo X."/>
        </authorList>
    </citation>
    <scope>NUCLEOTIDE SEQUENCE</scope>
    <source>
        <strain evidence="13">LBG001</strain>
    </source>
</reference>
<dbReference type="SUPFAM" id="SSF54523">
    <property type="entry name" value="Pili subunits"/>
    <property type="match status" value="1"/>
</dbReference>
<keyword evidence="14" id="KW-1185">Reference proteome</keyword>
<organism evidence="13 14">
    <name type="scientific">Bdellovibrio reynosensis</name>
    <dbReference type="NCBI Taxonomy" id="2835041"/>
    <lineage>
        <taxon>Bacteria</taxon>
        <taxon>Pseudomonadati</taxon>
        <taxon>Bdellovibrionota</taxon>
        <taxon>Bdellovibrionia</taxon>
        <taxon>Bdellovibrionales</taxon>
        <taxon>Pseudobdellovibrionaceae</taxon>
        <taxon>Bdellovibrio</taxon>
    </lineage>
</organism>
<protein>
    <recommendedName>
        <fullName evidence="3">Type II secretion system core protein G</fullName>
    </recommendedName>
</protein>
<dbReference type="InterPro" id="IPR013545">
    <property type="entry name" value="T2SS_protein-GspG_C"/>
</dbReference>
<evidence type="ECO:0000256" key="9">
    <source>
        <dbReference type="ARBA" id="ARBA00023136"/>
    </source>
</evidence>
<evidence type="ECO:0000313" key="14">
    <source>
        <dbReference type="Proteomes" id="UP000830116"/>
    </source>
</evidence>
<keyword evidence="4" id="KW-1003">Cell membrane</keyword>
<dbReference type="RefSeq" id="WP_243539535.1">
    <property type="nucleotide sequence ID" value="NZ_CP093442.1"/>
</dbReference>
<dbReference type="Proteomes" id="UP000830116">
    <property type="component" value="Chromosome"/>
</dbReference>
<evidence type="ECO:0000256" key="7">
    <source>
        <dbReference type="ARBA" id="ARBA00022692"/>
    </source>
</evidence>
<sequence>MFVLRNRKGMTLIEIMIVLAIIGSIAALLLPNITGQLDKSKVKEAKIQMTQIVNALSMYYTDCGKYPQSLEGLSKADADCSNWGPEPYYKKDLKDPFGNELVYSVEGSEYDLKSFGKDGREGGSGNDKDITLDDVQ</sequence>
<dbReference type="Pfam" id="PF07963">
    <property type="entry name" value="N_methyl"/>
    <property type="match status" value="1"/>
</dbReference>
<dbReference type="NCBIfam" id="TIGR01710">
    <property type="entry name" value="typeII_sec_gspG"/>
    <property type="match status" value="1"/>
</dbReference>
<dbReference type="InterPro" id="IPR012902">
    <property type="entry name" value="N_methyl_site"/>
</dbReference>
<feature type="transmembrane region" description="Helical" evidence="11">
    <location>
        <begin position="12"/>
        <end position="30"/>
    </location>
</feature>
<evidence type="ECO:0000313" key="13">
    <source>
        <dbReference type="EMBL" id="UOF02332.1"/>
    </source>
</evidence>
<dbReference type="PANTHER" id="PTHR30093:SF44">
    <property type="entry name" value="TYPE II SECRETION SYSTEM CORE PROTEIN G"/>
    <property type="match status" value="1"/>
</dbReference>
<dbReference type="PROSITE" id="PS00409">
    <property type="entry name" value="PROKAR_NTER_METHYL"/>
    <property type="match status" value="1"/>
</dbReference>
<evidence type="ECO:0000256" key="1">
    <source>
        <dbReference type="ARBA" id="ARBA00004377"/>
    </source>
</evidence>
<dbReference type="InterPro" id="IPR010054">
    <property type="entry name" value="Type2_sec_GspG"/>
</dbReference>
<dbReference type="PRINTS" id="PR00813">
    <property type="entry name" value="BCTERIALGSPG"/>
</dbReference>
<proteinExistence type="inferred from homology"/>
<dbReference type="PANTHER" id="PTHR30093">
    <property type="entry name" value="GENERAL SECRETION PATHWAY PROTEIN G"/>
    <property type="match status" value="1"/>
</dbReference>
<keyword evidence="6" id="KW-0997">Cell inner membrane</keyword>
<dbReference type="NCBIfam" id="TIGR02532">
    <property type="entry name" value="IV_pilin_GFxxxE"/>
    <property type="match status" value="1"/>
</dbReference>
<evidence type="ECO:0000256" key="3">
    <source>
        <dbReference type="ARBA" id="ARBA00020042"/>
    </source>
</evidence>
<keyword evidence="7 11" id="KW-0812">Transmembrane</keyword>
<dbReference type="Gene3D" id="3.30.700.10">
    <property type="entry name" value="Glycoprotein, Type 4 Pilin"/>
    <property type="match status" value="1"/>
</dbReference>
<evidence type="ECO:0000256" key="6">
    <source>
        <dbReference type="ARBA" id="ARBA00022519"/>
    </source>
</evidence>
<keyword evidence="8 11" id="KW-1133">Transmembrane helix</keyword>
<evidence type="ECO:0000256" key="4">
    <source>
        <dbReference type="ARBA" id="ARBA00022475"/>
    </source>
</evidence>
<dbReference type="InterPro" id="IPR000983">
    <property type="entry name" value="Bac_GSPG_pilin"/>
</dbReference>
<comment type="subcellular location">
    <subcellularLocation>
        <location evidence="1">Cell inner membrane</location>
        <topology evidence="1">Single-pass membrane protein</topology>
    </subcellularLocation>
</comment>
<name>A0ABY4CBH9_9BACT</name>
<dbReference type="InterPro" id="IPR045584">
    <property type="entry name" value="Pilin-like"/>
</dbReference>
<evidence type="ECO:0000256" key="2">
    <source>
        <dbReference type="ARBA" id="ARBA00009984"/>
    </source>
</evidence>